<accession>A0ABQ7ESK5</accession>
<name>A0ABQ7ESK5_BRACR</name>
<comment type="caution">
    <text evidence="1">The sequence shown here is derived from an EMBL/GenBank/DDBJ whole genome shotgun (WGS) entry which is preliminary data.</text>
</comment>
<gene>
    <name evidence="1" type="ORF">DY000_02049206</name>
</gene>
<keyword evidence="2" id="KW-1185">Reference proteome</keyword>
<dbReference type="EMBL" id="QGKV02000297">
    <property type="protein sequence ID" value="KAF3606138.1"/>
    <property type="molecule type" value="Genomic_DNA"/>
</dbReference>
<sequence>MQRILENLAKTPENIEPRFRKKGFDGGARSVGSLPCVPRADSGVLDRWGGYVGSRG</sequence>
<organism evidence="1 2">
    <name type="scientific">Brassica cretica</name>
    <name type="common">Mustard</name>
    <dbReference type="NCBI Taxonomy" id="69181"/>
    <lineage>
        <taxon>Eukaryota</taxon>
        <taxon>Viridiplantae</taxon>
        <taxon>Streptophyta</taxon>
        <taxon>Embryophyta</taxon>
        <taxon>Tracheophyta</taxon>
        <taxon>Spermatophyta</taxon>
        <taxon>Magnoliopsida</taxon>
        <taxon>eudicotyledons</taxon>
        <taxon>Gunneridae</taxon>
        <taxon>Pentapetalae</taxon>
        <taxon>rosids</taxon>
        <taxon>malvids</taxon>
        <taxon>Brassicales</taxon>
        <taxon>Brassicaceae</taxon>
        <taxon>Brassiceae</taxon>
        <taxon>Brassica</taxon>
    </lineage>
</organism>
<evidence type="ECO:0000313" key="2">
    <source>
        <dbReference type="Proteomes" id="UP000266723"/>
    </source>
</evidence>
<evidence type="ECO:0000313" key="1">
    <source>
        <dbReference type="EMBL" id="KAF3606138.1"/>
    </source>
</evidence>
<dbReference type="Proteomes" id="UP000266723">
    <property type="component" value="Unassembled WGS sequence"/>
</dbReference>
<proteinExistence type="predicted"/>
<protein>
    <submittedName>
        <fullName evidence="1">Uncharacterized protein</fullName>
    </submittedName>
</protein>
<reference evidence="1 2" key="1">
    <citation type="journal article" date="2020" name="BMC Genomics">
        <title>Intraspecific diversification of the crop wild relative Brassica cretica Lam. using demographic model selection.</title>
        <authorList>
            <person name="Kioukis A."/>
            <person name="Michalopoulou V.A."/>
            <person name="Briers L."/>
            <person name="Pirintsos S."/>
            <person name="Studholme D.J."/>
            <person name="Pavlidis P."/>
            <person name="Sarris P.F."/>
        </authorList>
    </citation>
    <scope>NUCLEOTIDE SEQUENCE [LARGE SCALE GENOMIC DNA]</scope>
    <source>
        <strain evidence="2">cv. PFS-1207/04</strain>
    </source>
</reference>